<dbReference type="InterPro" id="IPR017451">
    <property type="entry name" value="F-box-assoc_interact_dom"/>
</dbReference>
<protein>
    <recommendedName>
        <fullName evidence="2">F-box domain-containing protein</fullName>
    </recommendedName>
</protein>
<dbReference type="Proteomes" id="UP000327013">
    <property type="component" value="Chromosome 6"/>
</dbReference>
<evidence type="ECO:0000313" key="3">
    <source>
        <dbReference type="EMBL" id="KAE8075569.1"/>
    </source>
</evidence>
<dbReference type="Pfam" id="PF08268">
    <property type="entry name" value="FBA_3"/>
    <property type="match status" value="1"/>
</dbReference>
<dbReference type="AlphaFoldDB" id="A0A5N6R9M0"/>
<sequence length="580" mass="66759">MIQHMAKRRRIPFRKAWFDCECFDLPYVLTRQDVIFKFFVRQKRTILPSTLVLDWEKLLREDDDPPAVLVVKPTTTTTQPSKQSEMGSAQRLNSQRDEFFNTLSDHELNESIRRKRRTLESVGWKLPDGGEKFRTALMQLEDEMERRKLSRIEEIEELGFFLHYLAPVKTNMENSRRKIARPQISTSEGSLEESQEPKGCAPTSGCGTTLQDLPSQLIMEILSRLPMKTLFSCRCVCKLWQSLLLDPHLINLHLSRAPISLLLRTIQKNRKPKMLHLFDLQGNNTDCRASRIKLKKKSNLPNTEFGFVNSCNGLLCLCEPDNKDPIYVCNPILGEYITLPKVKKDVKLAGAGFGFILETKEYKVVRVLRKNGIYDHYEAEIYVLGTGSWRSIGKVMYTITSGFYFNNFVNGALHWEVYDRNTPDFIRAFDFGSEKFRVVPAPSAFGRAEKLCIDYMSFGVLLGCLSICDSGDSGIVDIWVMNEYGIKESWTKNFVITNLIFERHHLDRYEPIMILDSGEILMLFNNNSLVSYDPREEVFNYLSTYGVGSKFRAIGHIPSFISLRDVAKAENLKVLNLNQN</sequence>
<evidence type="ECO:0000256" key="1">
    <source>
        <dbReference type="SAM" id="MobiDB-lite"/>
    </source>
</evidence>
<dbReference type="InterPro" id="IPR036047">
    <property type="entry name" value="F-box-like_dom_sf"/>
</dbReference>
<gene>
    <name evidence="3" type="ORF">FH972_014273</name>
</gene>
<organism evidence="3 4">
    <name type="scientific">Carpinus fangiana</name>
    <dbReference type="NCBI Taxonomy" id="176857"/>
    <lineage>
        <taxon>Eukaryota</taxon>
        <taxon>Viridiplantae</taxon>
        <taxon>Streptophyta</taxon>
        <taxon>Embryophyta</taxon>
        <taxon>Tracheophyta</taxon>
        <taxon>Spermatophyta</taxon>
        <taxon>Magnoliopsida</taxon>
        <taxon>eudicotyledons</taxon>
        <taxon>Gunneridae</taxon>
        <taxon>Pentapetalae</taxon>
        <taxon>rosids</taxon>
        <taxon>fabids</taxon>
        <taxon>Fagales</taxon>
        <taxon>Betulaceae</taxon>
        <taxon>Carpinus</taxon>
    </lineage>
</organism>
<dbReference type="NCBIfam" id="TIGR01640">
    <property type="entry name" value="F_box_assoc_1"/>
    <property type="match status" value="1"/>
</dbReference>
<evidence type="ECO:0000313" key="4">
    <source>
        <dbReference type="Proteomes" id="UP000327013"/>
    </source>
</evidence>
<keyword evidence="4" id="KW-1185">Reference proteome</keyword>
<name>A0A5N6R9M0_9ROSI</name>
<dbReference type="InterPro" id="IPR013187">
    <property type="entry name" value="F-box-assoc_dom_typ3"/>
</dbReference>
<dbReference type="SUPFAM" id="SSF81383">
    <property type="entry name" value="F-box domain"/>
    <property type="match status" value="1"/>
</dbReference>
<dbReference type="EMBL" id="CM017326">
    <property type="protein sequence ID" value="KAE8075569.1"/>
    <property type="molecule type" value="Genomic_DNA"/>
</dbReference>
<dbReference type="PANTHER" id="PTHR31672:SF13">
    <property type="entry name" value="F-BOX PROTEIN CPR30-LIKE"/>
    <property type="match status" value="1"/>
</dbReference>
<dbReference type="SMART" id="SM00256">
    <property type="entry name" value="FBOX"/>
    <property type="match status" value="1"/>
</dbReference>
<dbReference type="CDD" id="cd22157">
    <property type="entry name" value="F-box_AtFBW1-like"/>
    <property type="match status" value="1"/>
</dbReference>
<feature type="domain" description="F-box" evidence="2">
    <location>
        <begin position="207"/>
        <end position="257"/>
    </location>
</feature>
<dbReference type="InterPro" id="IPR050796">
    <property type="entry name" value="SCF_F-box_component"/>
</dbReference>
<dbReference type="OrthoDB" id="610337at2759"/>
<dbReference type="PROSITE" id="PS50181">
    <property type="entry name" value="FBOX"/>
    <property type="match status" value="1"/>
</dbReference>
<dbReference type="Gene3D" id="1.20.1280.50">
    <property type="match status" value="1"/>
</dbReference>
<accession>A0A5N6R9M0</accession>
<dbReference type="PANTHER" id="PTHR31672">
    <property type="entry name" value="BNACNNG10540D PROTEIN"/>
    <property type="match status" value="1"/>
</dbReference>
<reference evidence="3 4" key="1">
    <citation type="submission" date="2019-06" db="EMBL/GenBank/DDBJ databases">
        <title>A chromosomal-level reference genome of Carpinus fangiana (Coryloideae, Betulaceae).</title>
        <authorList>
            <person name="Yang X."/>
            <person name="Wang Z."/>
            <person name="Zhang L."/>
            <person name="Hao G."/>
            <person name="Liu J."/>
            <person name="Yang Y."/>
        </authorList>
    </citation>
    <scope>NUCLEOTIDE SEQUENCE [LARGE SCALE GENOMIC DNA]</scope>
    <source>
        <strain evidence="3">Cfa_2016G</strain>
        <tissue evidence="3">Leaf</tissue>
    </source>
</reference>
<dbReference type="InterPro" id="IPR001810">
    <property type="entry name" value="F-box_dom"/>
</dbReference>
<proteinExistence type="predicted"/>
<evidence type="ECO:0000259" key="2">
    <source>
        <dbReference type="PROSITE" id="PS50181"/>
    </source>
</evidence>
<feature type="region of interest" description="Disordered" evidence="1">
    <location>
        <begin position="176"/>
        <end position="205"/>
    </location>
</feature>
<dbReference type="Pfam" id="PF00646">
    <property type="entry name" value="F-box"/>
    <property type="match status" value="1"/>
</dbReference>